<keyword evidence="3" id="KW-0804">Transcription</keyword>
<dbReference type="InterPro" id="IPR051011">
    <property type="entry name" value="Metal_resp_trans_reg"/>
</dbReference>
<dbReference type="InterPro" id="IPR011991">
    <property type="entry name" value="ArsR-like_HTH"/>
</dbReference>
<dbReference type="CDD" id="cd00090">
    <property type="entry name" value="HTH_ARSR"/>
    <property type="match status" value="1"/>
</dbReference>
<dbReference type="PROSITE" id="PS50987">
    <property type="entry name" value="HTH_ARSR_2"/>
    <property type="match status" value="1"/>
</dbReference>
<name>A0A7W7SDL5_9ACTN</name>
<dbReference type="InterPro" id="IPR036390">
    <property type="entry name" value="WH_DNA-bd_sf"/>
</dbReference>
<dbReference type="InterPro" id="IPR045981">
    <property type="entry name" value="DUF5937"/>
</dbReference>
<dbReference type="GO" id="GO:0003677">
    <property type="term" value="F:DNA binding"/>
    <property type="evidence" value="ECO:0007669"/>
    <property type="project" value="UniProtKB-KW"/>
</dbReference>
<sequence>MLTLRFSAQDLARTRFGHSPLWEVVTSVEALKDPGGKPLHLGWARDTRAALPAVDLSLLFALVPIPTLYVPSFLTPVPQTESPSLAEELATLAATPAELVRADLARLTGPPNASLAAPVAELYRDPADGLARLADQIRAYWEVAIQPHWSRIQRLVEGEVLYRARSIARGGAAELFEALHPQVSWADDTLRVRHRNYEATRTLDGGRGLVLVPTVFVWPGVFSQSTPPRQPGLVYPPRGIAALWETPRDRAPDALAALLGRSRAGLLAELGSPASTTELAARTGMPAPTVSHHLTTLRAAGLAASHRTGRTVLYLRTPLGEALLNGG</sequence>
<dbReference type="Pfam" id="PF19361">
    <property type="entry name" value="DUF5937"/>
    <property type="match status" value="1"/>
</dbReference>
<proteinExistence type="predicted"/>
<evidence type="ECO:0000259" key="4">
    <source>
        <dbReference type="PROSITE" id="PS50987"/>
    </source>
</evidence>
<dbReference type="Proteomes" id="UP000573327">
    <property type="component" value="Unassembled WGS sequence"/>
</dbReference>
<evidence type="ECO:0000313" key="5">
    <source>
        <dbReference type="EMBL" id="MBB4948332.1"/>
    </source>
</evidence>
<evidence type="ECO:0000256" key="2">
    <source>
        <dbReference type="ARBA" id="ARBA00023125"/>
    </source>
</evidence>
<dbReference type="PANTHER" id="PTHR43132">
    <property type="entry name" value="ARSENICAL RESISTANCE OPERON REPRESSOR ARSR-RELATED"/>
    <property type="match status" value="1"/>
</dbReference>
<dbReference type="SUPFAM" id="SSF46785">
    <property type="entry name" value="Winged helix' DNA-binding domain"/>
    <property type="match status" value="1"/>
</dbReference>
<keyword evidence="6" id="KW-1185">Reference proteome</keyword>
<feature type="domain" description="HTH arsR-type" evidence="4">
    <location>
        <begin position="243"/>
        <end position="327"/>
    </location>
</feature>
<keyword evidence="1" id="KW-0805">Transcription regulation</keyword>
<dbReference type="RefSeq" id="WP_184917759.1">
    <property type="nucleotide sequence ID" value="NZ_JACHJR010000001.1"/>
</dbReference>
<evidence type="ECO:0000256" key="1">
    <source>
        <dbReference type="ARBA" id="ARBA00023015"/>
    </source>
</evidence>
<dbReference type="SMART" id="SM00418">
    <property type="entry name" value="HTH_ARSR"/>
    <property type="match status" value="1"/>
</dbReference>
<dbReference type="EMBL" id="JACHJR010000001">
    <property type="protein sequence ID" value="MBB4948332.1"/>
    <property type="molecule type" value="Genomic_DNA"/>
</dbReference>
<reference evidence="5 6" key="1">
    <citation type="submission" date="2020-08" db="EMBL/GenBank/DDBJ databases">
        <title>Sequencing the genomes of 1000 actinobacteria strains.</title>
        <authorList>
            <person name="Klenk H.-P."/>
        </authorList>
    </citation>
    <scope>NUCLEOTIDE SEQUENCE [LARGE SCALE GENOMIC DNA]</scope>
    <source>
        <strain evidence="5 6">DSM 44786</strain>
    </source>
</reference>
<protein>
    <submittedName>
        <fullName evidence="5">DNA-binding transcriptional ArsR family regulator</fullName>
    </submittedName>
</protein>
<keyword evidence="2 5" id="KW-0238">DNA-binding</keyword>
<evidence type="ECO:0000256" key="3">
    <source>
        <dbReference type="ARBA" id="ARBA00023163"/>
    </source>
</evidence>
<dbReference type="PANTHER" id="PTHR43132:SF6">
    <property type="entry name" value="HTH-TYPE TRANSCRIPTIONAL REPRESSOR CZRA"/>
    <property type="match status" value="1"/>
</dbReference>
<accession>A0A7W7SDL5</accession>
<dbReference type="InterPro" id="IPR036388">
    <property type="entry name" value="WH-like_DNA-bd_sf"/>
</dbReference>
<organism evidence="5 6">
    <name type="scientific">Kitasatospora gansuensis</name>
    <dbReference type="NCBI Taxonomy" id="258050"/>
    <lineage>
        <taxon>Bacteria</taxon>
        <taxon>Bacillati</taxon>
        <taxon>Actinomycetota</taxon>
        <taxon>Actinomycetes</taxon>
        <taxon>Kitasatosporales</taxon>
        <taxon>Streptomycetaceae</taxon>
        <taxon>Kitasatospora</taxon>
    </lineage>
</organism>
<dbReference type="GO" id="GO:0003700">
    <property type="term" value="F:DNA-binding transcription factor activity"/>
    <property type="evidence" value="ECO:0007669"/>
    <property type="project" value="InterPro"/>
</dbReference>
<evidence type="ECO:0000313" key="6">
    <source>
        <dbReference type="Proteomes" id="UP000573327"/>
    </source>
</evidence>
<comment type="caution">
    <text evidence="5">The sequence shown here is derived from an EMBL/GenBank/DDBJ whole genome shotgun (WGS) entry which is preliminary data.</text>
</comment>
<dbReference type="PRINTS" id="PR00778">
    <property type="entry name" value="HTHARSR"/>
</dbReference>
<dbReference type="AlphaFoldDB" id="A0A7W7SDL5"/>
<dbReference type="InterPro" id="IPR001845">
    <property type="entry name" value="HTH_ArsR_DNA-bd_dom"/>
</dbReference>
<gene>
    <name evidence="5" type="ORF">F4556_003867</name>
</gene>
<dbReference type="Pfam" id="PF12840">
    <property type="entry name" value="HTH_20"/>
    <property type="match status" value="1"/>
</dbReference>
<dbReference type="Gene3D" id="1.10.10.10">
    <property type="entry name" value="Winged helix-like DNA-binding domain superfamily/Winged helix DNA-binding domain"/>
    <property type="match status" value="1"/>
</dbReference>